<dbReference type="AlphaFoldDB" id="A0A183B0T2"/>
<evidence type="ECO:0000259" key="5">
    <source>
        <dbReference type="Pfam" id="PF00005"/>
    </source>
</evidence>
<evidence type="ECO:0000256" key="2">
    <source>
        <dbReference type="ARBA" id="ARBA00022448"/>
    </source>
</evidence>
<dbReference type="PANTHER" id="PTHR43394">
    <property type="entry name" value="ATP-DEPENDENT PERMEASE MDL1, MITOCHONDRIAL"/>
    <property type="match status" value="1"/>
</dbReference>
<dbReference type="GO" id="GO:0090374">
    <property type="term" value="P:oligopeptide export from mitochondrion"/>
    <property type="evidence" value="ECO:0007669"/>
    <property type="project" value="TreeGrafter"/>
</dbReference>
<dbReference type="GO" id="GO:0015421">
    <property type="term" value="F:ABC-type oligopeptide transporter activity"/>
    <property type="evidence" value="ECO:0007669"/>
    <property type="project" value="TreeGrafter"/>
</dbReference>
<keyword evidence="3" id="KW-0406">Ion transport</keyword>
<dbReference type="GO" id="GO:0005524">
    <property type="term" value="F:ATP binding"/>
    <property type="evidence" value="ECO:0007669"/>
    <property type="project" value="InterPro"/>
</dbReference>
<dbReference type="PANTHER" id="PTHR43394:SF17">
    <property type="entry name" value="MITOCHONDRIAL POTASSIUM CHANNEL ATP-BINDING SUBUNIT"/>
    <property type="match status" value="1"/>
</dbReference>
<reference evidence="6" key="1">
    <citation type="submission" date="2016-06" db="UniProtKB">
        <authorList>
            <consortium name="WormBaseParasite"/>
        </authorList>
    </citation>
    <scope>IDENTIFICATION</scope>
</reference>
<keyword evidence="2" id="KW-0813">Transport</keyword>
<dbReference type="WBParaSite" id="ECPE_0001285401-mRNA-1">
    <property type="protein sequence ID" value="ECPE_0001285401-mRNA-1"/>
    <property type="gene ID" value="ECPE_0001285401"/>
</dbReference>
<dbReference type="SUPFAM" id="SSF52540">
    <property type="entry name" value="P-loop containing nucleoside triphosphate hydrolases"/>
    <property type="match status" value="1"/>
</dbReference>
<dbReference type="InterPro" id="IPR027417">
    <property type="entry name" value="P-loop_NTPase"/>
</dbReference>
<feature type="region of interest" description="Disordered" evidence="4">
    <location>
        <begin position="163"/>
        <end position="182"/>
    </location>
</feature>
<dbReference type="GO" id="GO:0006811">
    <property type="term" value="P:monoatomic ion transport"/>
    <property type="evidence" value="ECO:0007669"/>
    <property type="project" value="UniProtKB-KW"/>
</dbReference>
<name>A0A183B0T2_9TREM</name>
<dbReference type="GO" id="GO:0016887">
    <property type="term" value="F:ATP hydrolysis activity"/>
    <property type="evidence" value="ECO:0007669"/>
    <property type="project" value="InterPro"/>
</dbReference>
<dbReference type="InterPro" id="IPR039421">
    <property type="entry name" value="Type_1_exporter"/>
</dbReference>
<comment type="similarity">
    <text evidence="1">Belongs to the ABC transporter superfamily. ABCB family. Multidrug resistance exporter (TC 3.A.1.201) subfamily.</text>
</comment>
<evidence type="ECO:0000256" key="4">
    <source>
        <dbReference type="SAM" id="MobiDB-lite"/>
    </source>
</evidence>
<feature type="domain" description="ABC transporter" evidence="5">
    <location>
        <begin position="22"/>
        <end position="81"/>
    </location>
</feature>
<dbReference type="Gene3D" id="3.40.50.300">
    <property type="entry name" value="P-loop containing nucleotide triphosphate hydrolases"/>
    <property type="match status" value="1"/>
</dbReference>
<organism evidence="6">
    <name type="scientific">Echinostoma caproni</name>
    <dbReference type="NCBI Taxonomy" id="27848"/>
    <lineage>
        <taxon>Eukaryota</taxon>
        <taxon>Metazoa</taxon>
        <taxon>Spiralia</taxon>
        <taxon>Lophotrochozoa</taxon>
        <taxon>Platyhelminthes</taxon>
        <taxon>Trematoda</taxon>
        <taxon>Digenea</taxon>
        <taxon>Plagiorchiida</taxon>
        <taxon>Echinostomata</taxon>
        <taxon>Echinostomatoidea</taxon>
        <taxon>Echinostomatidae</taxon>
        <taxon>Echinostoma</taxon>
    </lineage>
</organism>
<dbReference type="InterPro" id="IPR017871">
    <property type="entry name" value="ABC_transporter-like_CS"/>
</dbReference>
<proteinExistence type="inferred from homology"/>
<evidence type="ECO:0000313" key="6">
    <source>
        <dbReference type="WBParaSite" id="ECPE_0001285401-mRNA-1"/>
    </source>
</evidence>
<sequence>LFNDTIQYNIRYGRRDATDDEVRQAAMQADIHDRIREFTQTYDTVVGERGLKLSGGEKQRVAIARNFLKNPQILMLDEATSALDTTTERNIQASLNNISRNRSTLIVAHRLSTIVHADEILMMHQGEVIERGTHDQLLAIPNGQYAALWRAQSEAHPEAVELDQTEESASLVSDGHNNPVRV</sequence>
<evidence type="ECO:0000256" key="3">
    <source>
        <dbReference type="ARBA" id="ARBA00023065"/>
    </source>
</evidence>
<dbReference type="Pfam" id="PF00005">
    <property type="entry name" value="ABC_tran"/>
    <property type="match status" value="1"/>
</dbReference>
<protein>
    <submittedName>
        <fullName evidence="6">ABC transporter domain-containing protein</fullName>
    </submittedName>
</protein>
<evidence type="ECO:0000256" key="1">
    <source>
        <dbReference type="ARBA" id="ARBA00007577"/>
    </source>
</evidence>
<dbReference type="PROSITE" id="PS00211">
    <property type="entry name" value="ABC_TRANSPORTER_1"/>
    <property type="match status" value="1"/>
</dbReference>
<accession>A0A183B0T2</accession>
<dbReference type="GO" id="GO:0005743">
    <property type="term" value="C:mitochondrial inner membrane"/>
    <property type="evidence" value="ECO:0007669"/>
    <property type="project" value="TreeGrafter"/>
</dbReference>
<dbReference type="InterPro" id="IPR003439">
    <property type="entry name" value="ABC_transporter-like_ATP-bd"/>
</dbReference>